<evidence type="ECO:0000256" key="3">
    <source>
        <dbReference type="SAM" id="MobiDB-lite"/>
    </source>
</evidence>
<dbReference type="PANTHER" id="PTHR22715">
    <property type="entry name" value="TRANSFORMING GROWTH FACTOR BETA REGULATED GENE 1"/>
    <property type="match status" value="1"/>
</dbReference>
<proteinExistence type="predicted"/>
<gene>
    <name evidence="4" type="ORF">DM860_008285</name>
</gene>
<dbReference type="GO" id="GO:0140993">
    <property type="term" value="F:histone modifying activity"/>
    <property type="evidence" value="ECO:0007669"/>
    <property type="project" value="UniProtKB-ARBA"/>
</dbReference>
<dbReference type="InterPro" id="IPR003889">
    <property type="entry name" value="FYrich_C"/>
</dbReference>
<evidence type="ECO:0008006" key="6">
    <source>
        <dbReference type="Google" id="ProtNLM"/>
    </source>
</evidence>
<accession>A0A328D332</accession>
<keyword evidence="5" id="KW-1185">Reference proteome</keyword>
<dbReference type="EMBL" id="NQVE01000195">
    <property type="protein sequence ID" value="RAL40145.1"/>
    <property type="molecule type" value="Genomic_DNA"/>
</dbReference>
<dbReference type="GO" id="GO:0048731">
    <property type="term" value="P:system development"/>
    <property type="evidence" value="ECO:0007669"/>
    <property type="project" value="UniProtKB-ARBA"/>
</dbReference>
<comment type="caution">
    <text evidence="4">The sequence shown here is derived from an EMBL/GenBank/DDBJ whole genome shotgun (WGS) entry which is preliminary data.</text>
</comment>
<feature type="region of interest" description="Disordered" evidence="3">
    <location>
        <begin position="136"/>
        <end position="205"/>
    </location>
</feature>
<dbReference type="SUPFAM" id="SSF50978">
    <property type="entry name" value="WD40 repeat-like"/>
    <property type="match status" value="1"/>
</dbReference>
<dbReference type="PANTHER" id="PTHR22715:SF1">
    <property type="entry name" value="DNA BINDING PROTEIN"/>
    <property type="match status" value="1"/>
</dbReference>
<dbReference type="InterPro" id="IPR040092">
    <property type="entry name" value="TBRG1"/>
</dbReference>
<evidence type="ECO:0000256" key="2">
    <source>
        <dbReference type="ARBA" id="ARBA00023242"/>
    </source>
</evidence>
<feature type="region of interest" description="Disordered" evidence="3">
    <location>
        <begin position="407"/>
        <end position="433"/>
    </location>
</feature>
<feature type="compositionally biased region" description="Polar residues" evidence="3">
    <location>
        <begin position="147"/>
        <end position="161"/>
    </location>
</feature>
<evidence type="ECO:0000256" key="1">
    <source>
        <dbReference type="ARBA" id="ARBA00004123"/>
    </source>
</evidence>
<reference evidence="4 5" key="1">
    <citation type="submission" date="2018-06" db="EMBL/GenBank/DDBJ databases">
        <title>The Genome of Cuscuta australis (Dodder) Provides Insight into the Evolution of Plant Parasitism.</title>
        <authorList>
            <person name="Liu H."/>
        </authorList>
    </citation>
    <scope>NUCLEOTIDE SEQUENCE [LARGE SCALE GENOMIC DNA]</scope>
    <source>
        <strain evidence="5">cv. Yunnan</strain>
        <tissue evidence="4">Vines</tissue>
    </source>
</reference>
<dbReference type="GO" id="GO:0005634">
    <property type="term" value="C:nucleus"/>
    <property type="evidence" value="ECO:0007669"/>
    <property type="project" value="UniProtKB-SubCell"/>
</dbReference>
<sequence length="1189" mass="131364">MEEKSGGLEIVSIGKLYSGPWDKKYWSSTRGKDRYPYPVGYKALRNQNGVTYKLEILEGLKGPLFSISSIDGQSYSGQTPDMAWECFQKKGCPRVKSLPGKRFSCKIDGVEFFGFKNASVQRLLKELVADVTETAEKLPPASHSHKNTVLETNNPSQSIETEVTGKRSRREKINSYNNTGLKKHRQGNKKGNSDASHSIHEKHEPINSTKVLSGSVRLESIMQNEEKQVSKEDSSQLVSLNIKDHPKACRLFSQDENKFSTRPIQPPLEEVGVLHKDGKLFGRSEVLKAEVHGNPFAKENNEETLVTNDLHVNNDVDLDTHNNLDHQRDDSFNLASTCGRKDGMSSHDTVIPDILKTGSHKEEELKIPYSNLSSSKIEFERYPQEIAKSMLSILLPEPPSLIKTFSRKKKNNAEPQGRSLCMSKEENKSDPDSITCVSKLSEKSNLEMEGKIEFAQGGHASDISCGHVESIVPDSLDNDEGAYVPDIELPESCEIVGHVGSIVPDSLDNDEGAYVPDTELPESSEIVEADKSFPALDTKLHEKTKLPDFVDSDEGSLVCNDFQMDLCSNPKDMRSSDISMACKTTLVTASMENVTNTINICGAVSSENVSIVEPMLENVPLSESIICREFIDDSAAEVFAKASSSRALHTSQWYDHCQTAQTQEERNLFGKEQKNDPSLLCPHVEDRATSIDGVLHDASPLFQNQENSRILDGKHNSDAHPTNSCQEIFKLDAAAEHLRDKKCVTSLSYMQNERNDTSGGLSEKQIENNGSIMDIENSKSKLKGALKIVACYVHPEPVSMVLVTTTEKEVHICVLCGPNSQKGRKLYLYKAPIMGDDEGHPSFVGYTSLMLPFGREIELDSSALQFSPYGQYLLLLNCIKVPCCRKGDVNCRCSACASDLHDNAVKIMQIKAGYASVIARLQSTKSVRCILACIPHHLIAADNSGKLYIWLMDSKWREKTDECFVQSTSCMTPLTRLKRIPNLVHLVLGLNGFGEFSLWDINKRVLVSKFSSPHTSVFQCVPLSLFTWKARCNILQDLYIEEVFNEVVDATKESFSGKGDTDTVCYLEADEVGVWLLVSTTLETKAGYQSSDLSDPVRCWKLALLAKNTVIMGDVLEPRASAVGASGGHGIIGRSDGHVYLWDFITGTKLGSLHHFKDGSVSSIATDDSKTGALAIANDGGQLLVYLPS</sequence>
<evidence type="ECO:0000313" key="4">
    <source>
        <dbReference type="EMBL" id="RAL40145.1"/>
    </source>
</evidence>
<dbReference type="InterPro" id="IPR015943">
    <property type="entry name" value="WD40/YVTN_repeat-like_dom_sf"/>
</dbReference>
<dbReference type="Gene3D" id="3.30.160.360">
    <property type="match status" value="1"/>
</dbReference>
<dbReference type="GO" id="GO:0051726">
    <property type="term" value="P:regulation of cell cycle"/>
    <property type="evidence" value="ECO:0007669"/>
    <property type="project" value="TreeGrafter"/>
</dbReference>
<dbReference type="InterPro" id="IPR003888">
    <property type="entry name" value="FYrich_N"/>
</dbReference>
<dbReference type="Gene3D" id="2.130.10.10">
    <property type="entry name" value="YVTN repeat-like/Quinoprotein amine dehydrogenase"/>
    <property type="match status" value="1"/>
</dbReference>
<organism evidence="4 5">
    <name type="scientific">Cuscuta australis</name>
    <dbReference type="NCBI Taxonomy" id="267555"/>
    <lineage>
        <taxon>Eukaryota</taxon>
        <taxon>Viridiplantae</taxon>
        <taxon>Streptophyta</taxon>
        <taxon>Embryophyta</taxon>
        <taxon>Tracheophyta</taxon>
        <taxon>Spermatophyta</taxon>
        <taxon>Magnoliopsida</taxon>
        <taxon>eudicotyledons</taxon>
        <taxon>Gunneridae</taxon>
        <taxon>Pentapetalae</taxon>
        <taxon>asterids</taxon>
        <taxon>lamiids</taxon>
        <taxon>Solanales</taxon>
        <taxon>Convolvulaceae</taxon>
        <taxon>Cuscuteae</taxon>
        <taxon>Cuscuta</taxon>
        <taxon>Cuscuta subgen. Grammica</taxon>
        <taxon>Cuscuta sect. Cleistogrammica</taxon>
    </lineage>
</organism>
<dbReference type="PROSITE" id="PS51542">
    <property type="entry name" value="FYRN"/>
    <property type="match status" value="1"/>
</dbReference>
<protein>
    <recommendedName>
        <fullName evidence="6">FYR C-terminal domain-containing protein</fullName>
    </recommendedName>
</protein>
<keyword evidence="2" id="KW-0539">Nucleus</keyword>
<name>A0A328D332_9ASTE</name>
<dbReference type="PROSITE" id="PS51543">
    <property type="entry name" value="FYRC"/>
    <property type="match status" value="1"/>
</dbReference>
<evidence type="ECO:0000313" key="5">
    <source>
        <dbReference type="Proteomes" id="UP000249390"/>
    </source>
</evidence>
<dbReference type="Proteomes" id="UP000249390">
    <property type="component" value="Unassembled WGS sequence"/>
</dbReference>
<comment type="subcellular location">
    <subcellularLocation>
        <location evidence="1">Nucleus</location>
    </subcellularLocation>
</comment>
<dbReference type="InterPro" id="IPR036322">
    <property type="entry name" value="WD40_repeat_dom_sf"/>
</dbReference>
<dbReference type="AlphaFoldDB" id="A0A328D332"/>